<evidence type="ECO:0000256" key="8">
    <source>
        <dbReference type="PIRNR" id="PIRNR016302"/>
    </source>
</evidence>
<comment type="caution">
    <text evidence="10">The sequence shown here is derived from an EMBL/GenBank/DDBJ whole genome shotgun (WGS) entry which is preliminary data.</text>
</comment>
<keyword evidence="4" id="KW-0732">Signal</keyword>
<dbReference type="EMBL" id="JAWRVE010000102">
    <property type="protein sequence ID" value="KAL1858918.1"/>
    <property type="molecule type" value="Genomic_DNA"/>
</dbReference>
<evidence type="ECO:0000256" key="1">
    <source>
        <dbReference type="ARBA" id="ARBA00001452"/>
    </source>
</evidence>
<comment type="catalytic activity">
    <reaction evidence="1 8">
        <text>Random hydrolysis of (1-&gt;6)-alpha-D-mannosidic linkages in unbranched (1-&gt;6)-mannans.</text>
        <dbReference type="EC" id="3.2.1.101"/>
    </reaction>
</comment>
<dbReference type="Pfam" id="PF03663">
    <property type="entry name" value="Glyco_hydro_76"/>
    <property type="match status" value="1"/>
</dbReference>
<dbReference type="PANTHER" id="PTHR12145:SF38">
    <property type="entry name" value="MANNAN ENDO-1,6-ALPHA-MANNOSIDASE"/>
    <property type="match status" value="1"/>
</dbReference>
<evidence type="ECO:0000313" key="10">
    <source>
        <dbReference type="EMBL" id="KAL1858918.1"/>
    </source>
</evidence>
<dbReference type="PIRSF" id="PIRSF016302">
    <property type="entry name" value="Man_a_manosd"/>
    <property type="match status" value="1"/>
</dbReference>
<evidence type="ECO:0000256" key="3">
    <source>
        <dbReference type="ARBA" id="ARBA00012350"/>
    </source>
</evidence>
<evidence type="ECO:0000256" key="5">
    <source>
        <dbReference type="ARBA" id="ARBA00022801"/>
    </source>
</evidence>
<evidence type="ECO:0000256" key="4">
    <source>
        <dbReference type="ARBA" id="ARBA00022729"/>
    </source>
</evidence>
<reference evidence="10 11" key="1">
    <citation type="journal article" date="2024" name="IMA Fungus">
        <title>IMA Genome - F19 : A genome assembly and annotation guide to empower mycologists, including annotated draft genome sequences of Ceratocystis pirilliformis, Diaporthe australafricana, Fusarium ophioides, Paecilomyces lecythidis, and Sporothrix stenoceras.</title>
        <authorList>
            <person name="Aylward J."/>
            <person name="Wilson A.M."/>
            <person name="Visagie C.M."/>
            <person name="Spraker J."/>
            <person name="Barnes I."/>
            <person name="Buitendag C."/>
            <person name="Ceriani C."/>
            <person name="Del Mar Angel L."/>
            <person name="du Plessis D."/>
            <person name="Fuchs T."/>
            <person name="Gasser K."/>
            <person name="Kramer D."/>
            <person name="Li W."/>
            <person name="Munsamy K."/>
            <person name="Piso A."/>
            <person name="Price J.L."/>
            <person name="Sonnekus B."/>
            <person name="Thomas C."/>
            <person name="van der Nest A."/>
            <person name="van Dijk A."/>
            <person name="van Heerden A."/>
            <person name="van Vuuren N."/>
            <person name="Yilmaz N."/>
            <person name="Duong T.A."/>
            <person name="van der Merwe N.A."/>
            <person name="Wingfield M.J."/>
            <person name="Wingfield B.D."/>
        </authorList>
    </citation>
    <scope>NUCLEOTIDE SEQUENCE [LARGE SCALE GENOMIC DNA]</scope>
    <source>
        <strain evidence="10 11">CMW 18300</strain>
    </source>
</reference>
<keyword evidence="11" id="KW-1185">Reference proteome</keyword>
<evidence type="ECO:0000256" key="9">
    <source>
        <dbReference type="SAM" id="MobiDB-lite"/>
    </source>
</evidence>
<keyword evidence="7 8" id="KW-0326">Glycosidase</keyword>
<dbReference type="InterPro" id="IPR014480">
    <property type="entry name" value="Mannan-1_6-alpha_mannosidase"/>
</dbReference>
<dbReference type="PANTHER" id="PTHR12145">
    <property type="entry name" value="MANNAN ENDO-1,6-ALPHA-MANNOSIDASE DCW1"/>
    <property type="match status" value="1"/>
</dbReference>
<evidence type="ECO:0000256" key="6">
    <source>
        <dbReference type="ARBA" id="ARBA00023180"/>
    </source>
</evidence>
<organism evidence="10 11">
    <name type="scientific">Diaporthe australafricana</name>
    <dbReference type="NCBI Taxonomy" id="127596"/>
    <lineage>
        <taxon>Eukaryota</taxon>
        <taxon>Fungi</taxon>
        <taxon>Dikarya</taxon>
        <taxon>Ascomycota</taxon>
        <taxon>Pezizomycotina</taxon>
        <taxon>Sordariomycetes</taxon>
        <taxon>Sordariomycetidae</taxon>
        <taxon>Diaporthales</taxon>
        <taxon>Diaporthaceae</taxon>
        <taxon>Diaporthe</taxon>
    </lineage>
</organism>
<keyword evidence="6" id="KW-0325">Glycoprotein</keyword>
<evidence type="ECO:0000256" key="7">
    <source>
        <dbReference type="ARBA" id="ARBA00023295"/>
    </source>
</evidence>
<dbReference type="InterPro" id="IPR008928">
    <property type="entry name" value="6-hairpin_glycosidase_sf"/>
</dbReference>
<accession>A0ABR3WCU3</accession>
<dbReference type="Gene3D" id="1.50.10.20">
    <property type="match status" value="1"/>
</dbReference>
<feature type="compositionally biased region" description="Low complexity" evidence="9">
    <location>
        <begin position="419"/>
        <end position="437"/>
    </location>
</feature>
<feature type="region of interest" description="Disordered" evidence="9">
    <location>
        <begin position="419"/>
        <end position="444"/>
    </location>
</feature>
<evidence type="ECO:0000256" key="2">
    <source>
        <dbReference type="ARBA" id="ARBA00009699"/>
    </source>
</evidence>
<dbReference type="InterPro" id="IPR005198">
    <property type="entry name" value="Glyco_hydro_76"/>
</dbReference>
<gene>
    <name evidence="10" type="ORF">Daus18300_009787</name>
</gene>
<proteinExistence type="inferred from homology"/>
<dbReference type="SUPFAM" id="SSF48208">
    <property type="entry name" value="Six-hairpin glycosidases"/>
    <property type="match status" value="1"/>
</dbReference>
<dbReference type="EC" id="3.2.1.101" evidence="3 8"/>
<name>A0ABR3WCU3_9PEZI</name>
<keyword evidence="5 8" id="KW-0378">Hydrolase</keyword>
<dbReference type="Proteomes" id="UP001583177">
    <property type="component" value="Unassembled WGS sequence"/>
</dbReference>
<comment type="similarity">
    <text evidence="2 8">Belongs to the glycosyl hydrolase 76 family.</text>
</comment>
<evidence type="ECO:0000313" key="11">
    <source>
        <dbReference type="Proteomes" id="UP001583177"/>
    </source>
</evidence>
<sequence>MASLSTTVAIVVTFLTNIILAITIIPPPNLNLGEVTSIRGVARTIAEGALSYYSGNATEFVDLASPYYWWECGAFMGALLDYSHYTDDSSYDDLLTTALSANIGLTNDLMIPKYQGQEGNDDQAFWTFNMLTAAERNFRQVEDASVPSWLQIAENSWNSLAGRWNVSACGGGLLWQIFEDNPNGLNYRNSVSNGGLFQISARLYRATGNQTYLDWANKVWDWSVAIGMIDAQHVVYDGASSDKNCTDMNPISFSYSAGIYMYGAAVLANTTDGNTASAWAQRTEGLLEASKTFFSPFVNATNIMYEHACEQVDLCNTDMKSFKGYLSRFMYASTLMLPTIHDTVQELLNATATAVASACSGGDDSATCGQKWYVGGFDGSVGLGQQMSALETVQGHLARQAAPPLGKGEIKDVRGPAVATETTAPTDASASSSAATTPMDTRSSKSAGVAVIPSSEGLWNVLGLGLLTAVFALV</sequence>
<protein>
    <recommendedName>
        <fullName evidence="3 8">Mannan endo-1,6-alpha-mannosidase</fullName>
        <ecNumber evidence="3 8">3.2.1.101</ecNumber>
    </recommendedName>
</protein>